<dbReference type="Proteomes" id="UP000324800">
    <property type="component" value="Unassembled WGS sequence"/>
</dbReference>
<comment type="caution">
    <text evidence="2">The sequence shown here is derived from an EMBL/GenBank/DDBJ whole genome shotgun (WGS) entry which is preliminary data.</text>
</comment>
<feature type="compositionally biased region" description="Low complexity" evidence="1">
    <location>
        <begin position="26"/>
        <end position="37"/>
    </location>
</feature>
<protein>
    <submittedName>
        <fullName evidence="2">Uncharacterized protein</fullName>
    </submittedName>
</protein>
<accession>A0A5J4QAQ4</accession>
<feature type="non-terminal residue" evidence="2">
    <location>
        <position position="1"/>
    </location>
</feature>
<gene>
    <name evidence="2" type="ORF">EZS28_054969</name>
</gene>
<name>A0A5J4QAQ4_9EUKA</name>
<proteinExistence type="predicted"/>
<dbReference type="AlphaFoldDB" id="A0A5J4QAQ4"/>
<feature type="region of interest" description="Disordered" evidence="1">
    <location>
        <begin position="25"/>
        <end position="80"/>
    </location>
</feature>
<organism evidence="2 3">
    <name type="scientific">Streblomastix strix</name>
    <dbReference type="NCBI Taxonomy" id="222440"/>
    <lineage>
        <taxon>Eukaryota</taxon>
        <taxon>Metamonada</taxon>
        <taxon>Preaxostyla</taxon>
        <taxon>Oxymonadida</taxon>
        <taxon>Streblomastigidae</taxon>
        <taxon>Streblomastix</taxon>
    </lineage>
</organism>
<evidence type="ECO:0000313" key="2">
    <source>
        <dbReference type="EMBL" id="KAA6318259.1"/>
    </source>
</evidence>
<reference evidence="2 3" key="1">
    <citation type="submission" date="2019-03" db="EMBL/GenBank/DDBJ databases">
        <title>Single cell metagenomics reveals metabolic interactions within the superorganism composed of flagellate Streblomastix strix and complex community of Bacteroidetes bacteria on its surface.</title>
        <authorList>
            <person name="Treitli S.C."/>
            <person name="Kolisko M."/>
            <person name="Husnik F."/>
            <person name="Keeling P."/>
            <person name="Hampl V."/>
        </authorList>
    </citation>
    <scope>NUCLEOTIDE SEQUENCE [LARGE SCALE GENOMIC DNA]</scope>
    <source>
        <strain evidence="2">ST1C</strain>
    </source>
</reference>
<evidence type="ECO:0000313" key="3">
    <source>
        <dbReference type="Proteomes" id="UP000324800"/>
    </source>
</evidence>
<dbReference type="EMBL" id="SNRW01046310">
    <property type="protein sequence ID" value="KAA6318259.1"/>
    <property type="molecule type" value="Genomic_DNA"/>
</dbReference>
<evidence type="ECO:0000256" key="1">
    <source>
        <dbReference type="SAM" id="MobiDB-lite"/>
    </source>
</evidence>
<feature type="compositionally biased region" description="Polar residues" evidence="1">
    <location>
        <begin position="38"/>
        <end position="79"/>
    </location>
</feature>
<sequence length="133" mass="15016">KCLCLYQRASLIPEDRIFKNQKLGLQQDQNSQQPENQFPLSQKGLQQGQMFDQPGNQPFMSIEGLQQDQNSVQPGNRPSQIKIGQEATARESLRFPWKITPSLLTLSASVYQFVHNKEQLGSSCSSHLIGFPL</sequence>